<accession>I8AAC0</accession>
<evidence type="ECO:0000313" key="1">
    <source>
        <dbReference type="EMBL" id="EIT82297.1"/>
    </source>
</evidence>
<dbReference type="HOGENOM" id="CLU_1209585_0_0_1"/>
<comment type="caution">
    <text evidence="1">The sequence shown here is derived from an EMBL/GenBank/DDBJ whole genome shotgun (WGS) entry which is preliminary data.</text>
</comment>
<sequence length="229" mass="26256">MDQQIASYIKLSSNDRQYVPNYPSLPLSLSLTGPHLVIWTGLSVGTRRLLSSSSPKAPCLQLEIELCPLLQYTLRRATPDDDPRPFVFVWSPLNISYHQDGFILLRHTSDGKLERVPVPDAIQDLIDIVHGAPVLNIELSDPNTIIPEGKHSVSLHVRYQGGPTDRPIIFRNHVIWDMFRSYRGPRFQLPSCPGRIYSRKPLRVSIALEEYFCWARKKKGCYRQQRILL</sequence>
<dbReference type="EMBL" id="AKHY01000084">
    <property type="protein sequence ID" value="EIT82297.1"/>
    <property type="molecule type" value="Genomic_DNA"/>
</dbReference>
<dbReference type="AlphaFoldDB" id="I8AAC0"/>
<dbReference type="OrthoDB" id="4323953at2759"/>
<gene>
    <name evidence="1" type="ORF">Ao3042_00590</name>
</gene>
<name>I8AAC0_ASPO3</name>
<dbReference type="Proteomes" id="UP000002812">
    <property type="component" value="Unassembled WGS sequence"/>
</dbReference>
<reference evidence="1 2" key="1">
    <citation type="journal article" date="2012" name="Eukaryot. Cell">
        <title>Draft genome sequence of Aspergillus oryzae strain 3.042.</title>
        <authorList>
            <person name="Zhao G."/>
            <person name="Yao Y."/>
            <person name="Qi W."/>
            <person name="Wang C."/>
            <person name="Hou L."/>
            <person name="Zeng B."/>
            <person name="Cao X."/>
        </authorList>
    </citation>
    <scope>NUCLEOTIDE SEQUENCE [LARGE SCALE GENOMIC DNA]</scope>
    <source>
        <strain evidence="1 2">3.042</strain>
    </source>
</reference>
<evidence type="ECO:0000313" key="2">
    <source>
        <dbReference type="Proteomes" id="UP000002812"/>
    </source>
</evidence>
<reference evidence="2" key="2">
    <citation type="submission" date="2012-06" db="EMBL/GenBank/DDBJ databases">
        <title>Comparative genomic analyses of Aspergillus oryzae 3.042 and A. oryzae RIB40 for soy-sauce fermentation.</title>
        <authorList>
            <person name="Zhao G."/>
            <person name="Hou L."/>
            <person name="Wang C."/>
            <person name="Cao X."/>
        </authorList>
    </citation>
    <scope>NUCLEOTIDE SEQUENCE [LARGE SCALE GENOMIC DNA]</scope>
    <source>
        <strain evidence="2">3.042</strain>
    </source>
</reference>
<protein>
    <submittedName>
        <fullName evidence="1">Uncharacterized protein</fullName>
    </submittedName>
</protein>
<organism evidence="1 2">
    <name type="scientific">Aspergillus oryzae (strain 3.042)</name>
    <name type="common">Yellow koji mold</name>
    <dbReference type="NCBI Taxonomy" id="1160506"/>
    <lineage>
        <taxon>Eukaryota</taxon>
        <taxon>Fungi</taxon>
        <taxon>Dikarya</taxon>
        <taxon>Ascomycota</taxon>
        <taxon>Pezizomycotina</taxon>
        <taxon>Eurotiomycetes</taxon>
        <taxon>Eurotiomycetidae</taxon>
        <taxon>Eurotiales</taxon>
        <taxon>Aspergillaceae</taxon>
        <taxon>Aspergillus</taxon>
        <taxon>Aspergillus subgen. Circumdati</taxon>
    </lineage>
</organism>
<proteinExistence type="predicted"/>